<comment type="similarity">
    <text evidence="8">Belongs to the G-protein coupled receptor 1 family.</text>
</comment>
<feature type="domain" description="G-protein coupled receptors family 1 profile" evidence="10">
    <location>
        <begin position="23"/>
        <end position="280"/>
    </location>
</feature>
<comment type="caution">
    <text evidence="11">The sequence shown here is derived from an EMBL/GenBank/DDBJ whole genome shotgun (WGS) entry which is preliminary data.</text>
</comment>
<dbReference type="SMART" id="SM01381">
    <property type="entry name" value="7TM_GPCR_Srsx"/>
    <property type="match status" value="1"/>
</dbReference>
<dbReference type="InterPro" id="IPR017452">
    <property type="entry name" value="GPCR_Rhodpsn_7TM"/>
</dbReference>
<evidence type="ECO:0000256" key="2">
    <source>
        <dbReference type="ARBA" id="ARBA00022692"/>
    </source>
</evidence>
<feature type="transmembrane region" description="Helical" evidence="9">
    <location>
        <begin position="43"/>
        <end position="67"/>
    </location>
</feature>
<sequence length="336" mass="37889">MWESTEIAVTVVTLVLIITSIAGNSFVCAVIKKNRDMRNPIDYLLVNLAVADIIYTTSSLAGVVLGHTNGHPGGVSGKVFCIAQGTIAWVGAFSSVLTLVAIATERYFSVIYYVGGKGKFTMRRLKIIIPCFWVLSLFLQIPGVTNMALDNEFRKRESKFCTERQPSYKNWLRKGSFFLWFSMVVISIAVMIGLYSRVVYFLWTRSNNVELTHRQKGVLKVRKRVTLMIITVSAIFGITWLPDIMIHTVEETTSLKFSSVVFPIVHTIIMFNCAVNPFVYALINQRFREKMKRMLYCSSRLLESRGLSNSQSHSIELVNKSNHSAKGLEKEKGETG</sequence>
<dbReference type="Pfam" id="PF00001">
    <property type="entry name" value="7tm_1"/>
    <property type="match status" value="1"/>
</dbReference>
<keyword evidence="12" id="KW-1185">Reference proteome</keyword>
<dbReference type="PANTHER" id="PTHR45695">
    <property type="entry name" value="LEUCOKININ RECEPTOR-RELATED"/>
    <property type="match status" value="1"/>
</dbReference>
<dbReference type="PRINTS" id="PR00237">
    <property type="entry name" value="GPCRRHODOPSN"/>
</dbReference>
<organism evidence="11 12">
    <name type="scientific">Porites lobata</name>
    <dbReference type="NCBI Taxonomy" id="104759"/>
    <lineage>
        <taxon>Eukaryota</taxon>
        <taxon>Metazoa</taxon>
        <taxon>Cnidaria</taxon>
        <taxon>Anthozoa</taxon>
        <taxon>Hexacorallia</taxon>
        <taxon>Scleractinia</taxon>
        <taxon>Fungiina</taxon>
        <taxon>Poritidae</taxon>
        <taxon>Porites</taxon>
    </lineage>
</organism>
<dbReference type="PROSITE" id="PS50262">
    <property type="entry name" value="G_PROTEIN_RECEP_F1_2"/>
    <property type="match status" value="1"/>
</dbReference>
<protein>
    <recommendedName>
        <fullName evidence="10">G-protein coupled receptors family 1 profile domain-containing protein</fullName>
    </recommendedName>
</protein>
<gene>
    <name evidence="11" type="ORF">PLOB_00013409</name>
</gene>
<dbReference type="InterPro" id="IPR000276">
    <property type="entry name" value="GPCR_Rhodpsn"/>
</dbReference>
<evidence type="ECO:0000259" key="10">
    <source>
        <dbReference type="PROSITE" id="PS50262"/>
    </source>
</evidence>
<keyword evidence="5 9" id="KW-0472">Membrane</keyword>
<dbReference type="PROSITE" id="PS00237">
    <property type="entry name" value="G_PROTEIN_RECEP_F1_1"/>
    <property type="match status" value="1"/>
</dbReference>
<name>A0ABN8R2A2_9CNID</name>
<feature type="transmembrane region" description="Helical" evidence="9">
    <location>
        <begin position="6"/>
        <end position="31"/>
    </location>
</feature>
<evidence type="ECO:0000256" key="9">
    <source>
        <dbReference type="SAM" id="Phobius"/>
    </source>
</evidence>
<evidence type="ECO:0000256" key="4">
    <source>
        <dbReference type="ARBA" id="ARBA00023040"/>
    </source>
</evidence>
<accession>A0ABN8R2A2</accession>
<evidence type="ECO:0000256" key="7">
    <source>
        <dbReference type="ARBA" id="ARBA00023224"/>
    </source>
</evidence>
<evidence type="ECO:0000256" key="5">
    <source>
        <dbReference type="ARBA" id="ARBA00023136"/>
    </source>
</evidence>
<feature type="transmembrane region" description="Helical" evidence="9">
    <location>
        <begin position="127"/>
        <end position="149"/>
    </location>
</feature>
<feature type="transmembrane region" description="Helical" evidence="9">
    <location>
        <begin position="87"/>
        <end position="115"/>
    </location>
</feature>
<reference evidence="11 12" key="1">
    <citation type="submission" date="2022-05" db="EMBL/GenBank/DDBJ databases">
        <authorList>
            <consortium name="Genoscope - CEA"/>
            <person name="William W."/>
        </authorList>
    </citation>
    <scope>NUCLEOTIDE SEQUENCE [LARGE SCALE GENOMIC DNA]</scope>
</reference>
<dbReference type="EMBL" id="CALNXK010000178">
    <property type="protein sequence ID" value="CAH3173140.1"/>
    <property type="molecule type" value="Genomic_DNA"/>
</dbReference>
<dbReference type="Gene3D" id="1.20.1070.10">
    <property type="entry name" value="Rhodopsin 7-helix transmembrane proteins"/>
    <property type="match status" value="1"/>
</dbReference>
<evidence type="ECO:0000256" key="1">
    <source>
        <dbReference type="ARBA" id="ARBA00004141"/>
    </source>
</evidence>
<keyword evidence="4 8" id="KW-0297">G-protein coupled receptor</keyword>
<evidence type="ECO:0000313" key="11">
    <source>
        <dbReference type="EMBL" id="CAH3173140.1"/>
    </source>
</evidence>
<keyword evidence="3 9" id="KW-1133">Transmembrane helix</keyword>
<evidence type="ECO:0000256" key="3">
    <source>
        <dbReference type="ARBA" id="ARBA00022989"/>
    </source>
</evidence>
<dbReference type="PANTHER" id="PTHR45695:SF9">
    <property type="entry name" value="LEUCOKININ RECEPTOR"/>
    <property type="match status" value="1"/>
</dbReference>
<feature type="transmembrane region" description="Helical" evidence="9">
    <location>
        <begin position="261"/>
        <end position="283"/>
    </location>
</feature>
<evidence type="ECO:0000256" key="6">
    <source>
        <dbReference type="ARBA" id="ARBA00023170"/>
    </source>
</evidence>
<dbReference type="Proteomes" id="UP001159405">
    <property type="component" value="Unassembled WGS sequence"/>
</dbReference>
<evidence type="ECO:0000256" key="8">
    <source>
        <dbReference type="RuleBase" id="RU000688"/>
    </source>
</evidence>
<feature type="transmembrane region" description="Helical" evidence="9">
    <location>
        <begin position="177"/>
        <end position="203"/>
    </location>
</feature>
<feature type="transmembrane region" description="Helical" evidence="9">
    <location>
        <begin position="224"/>
        <end position="241"/>
    </location>
</feature>
<dbReference type="CDD" id="cd00637">
    <property type="entry name" value="7tm_classA_rhodopsin-like"/>
    <property type="match status" value="1"/>
</dbReference>
<proteinExistence type="inferred from homology"/>
<comment type="subcellular location">
    <subcellularLocation>
        <location evidence="1">Membrane</location>
        <topology evidence="1">Multi-pass membrane protein</topology>
    </subcellularLocation>
</comment>
<keyword evidence="7 8" id="KW-0807">Transducer</keyword>
<evidence type="ECO:0000313" key="12">
    <source>
        <dbReference type="Proteomes" id="UP001159405"/>
    </source>
</evidence>
<dbReference type="SUPFAM" id="SSF81321">
    <property type="entry name" value="Family A G protein-coupled receptor-like"/>
    <property type="match status" value="1"/>
</dbReference>
<keyword evidence="2 8" id="KW-0812">Transmembrane</keyword>
<keyword evidence="6 8" id="KW-0675">Receptor</keyword>